<proteinExistence type="inferred from homology"/>
<evidence type="ECO:0000256" key="2">
    <source>
        <dbReference type="ARBA" id="ARBA00022598"/>
    </source>
</evidence>
<name>A0AAD8X058_LOLMU</name>
<comment type="caution">
    <text evidence="5">The sequence shown here is derived from an EMBL/GenBank/DDBJ whole genome shotgun (WGS) entry which is preliminary data.</text>
</comment>
<gene>
    <name evidence="5" type="ORF">QYE76_047387</name>
</gene>
<evidence type="ECO:0000259" key="3">
    <source>
        <dbReference type="Pfam" id="PF23571"/>
    </source>
</evidence>
<keyword evidence="2" id="KW-0436">Ligase</keyword>
<reference evidence="5" key="1">
    <citation type="submission" date="2023-07" db="EMBL/GenBank/DDBJ databases">
        <title>A chromosome-level genome assembly of Lolium multiflorum.</title>
        <authorList>
            <person name="Chen Y."/>
            <person name="Copetti D."/>
            <person name="Kolliker R."/>
            <person name="Studer B."/>
        </authorList>
    </citation>
    <scope>NUCLEOTIDE SEQUENCE</scope>
    <source>
        <strain evidence="5">02402/16</strain>
        <tissue evidence="5">Leaf</tissue>
    </source>
</reference>
<dbReference type="EMBL" id="JAUUTY010000002">
    <property type="protein sequence ID" value="KAK1686539.1"/>
    <property type="molecule type" value="Genomic_DNA"/>
</dbReference>
<dbReference type="PANTHER" id="PTHR31901:SF35">
    <property type="entry name" value="INDOLE-3-ACETIC ACID-AMIDO SYNTHETASE GH3.4-RELATED"/>
    <property type="match status" value="1"/>
</dbReference>
<dbReference type="AlphaFoldDB" id="A0AAD8X058"/>
<dbReference type="InterPro" id="IPR055377">
    <property type="entry name" value="GH3_M"/>
</dbReference>
<sequence>MAQAAGSAAQCDKLRYLEQVTRFPDEVQRQLLREILAQNSGAEYLRRIGVSGDAPDADEAFRRLAPLTTYEDILPDITRIANGDTSPILSGKPISEFLTSSGTSGGESKLMPTIEEDMDRRCLLYSFLMPIMNQFVPGLDQGKAMYLFFVKSERSTPGGLPARPVLTSYYKSPQFTKRAYDPFTVHTSPNEAILCSDVHQSMYAQLLCGLLQRTEVLRAGAIFASGFLRAIHFLEKNWVLLCDDIRAGTLNADIVTDPSVRRAVERVQLRADPALATALATEFCKPSWDGIVPRLWPNIRYIEVIVTGAMAQYVPTLNFYGGGLPLCSTMYASSESYFGLNLDPTCDPGDVLYTLLPSMCFYEFLPLRLSSSGEGGATEADLVDLVDVELGQEYELVVTTFAGLYRYRVGDVLRVEAFMHRSPQFRFLRRKNVLLSIDVDKTDECELHAAVSAAAGKLERFGASLLEYTSWADAAAVPAGRYVLYWELLSSAGGMAAVPAASMEDCCIAVEESLNSVYRQCRASGIIGPLQIRLVAGGTFDALMDEALSRGASVNQYKSPRCVSSKTQVELLDGRVLARYVSPRCPKQ</sequence>
<evidence type="ECO:0000259" key="4">
    <source>
        <dbReference type="Pfam" id="PF23572"/>
    </source>
</evidence>
<dbReference type="GO" id="GO:0016881">
    <property type="term" value="F:acid-amino acid ligase activity"/>
    <property type="evidence" value="ECO:0007669"/>
    <property type="project" value="TreeGrafter"/>
</dbReference>
<dbReference type="GO" id="GO:0005737">
    <property type="term" value="C:cytoplasm"/>
    <property type="evidence" value="ECO:0007669"/>
    <property type="project" value="TreeGrafter"/>
</dbReference>
<evidence type="ECO:0000256" key="1">
    <source>
        <dbReference type="ARBA" id="ARBA00008068"/>
    </source>
</evidence>
<evidence type="ECO:0000313" key="5">
    <source>
        <dbReference type="EMBL" id="KAK1686539.1"/>
    </source>
</evidence>
<dbReference type="InterPro" id="IPR004993">
    <property type="entry name" value="GH3"/>
</dbReference>
<dbReference type="Pfam" id="PF23572">
    <property type="entry name" value="GH3_C"/>
    <property type="match status" value="1"/>
</dbReference>
<protein>
    <submittedName>
        <fullName evidence="5">Uncharacterized protein</fullName>
    </submittedName>
</protein>
<evidence type="ECO:0000313" key="6">
    <source>
        <dbReference type="Proteomes" id="UP001231189"/>
    </source>
</evidence>
<dbReference type="InterPro" id="IPR055378">
    <property type="entry name" value="GH3_C"/>
</dbReference>
<dbReference type="Pfam" id="PF03321">
    <property type="entry name" value="GH3"/>
    <property type="match status" value="1"/>
</dbReference>
<organism evidence="5 6">
    <name type="scientific">Lolium multiflorum</name>
    <name type="common">Italian ryegrass</name>
    <name type="synonym">Lolium perenne subsp. multiflorum</name>
    <dbReference type="NCBI Taxonomy" id="4521"/>
    <lineage>
        <taxon>Eukaryota</taxon>
        <taxon>Viridiplantae</taxon>
        <taxon>Streptophyta</taxon>
        <taxon>Embryophyta</taxon>
        <taxon>Tracheophyta</taxon>
        <taxon>Spermatophyta</taxon>
        <taxon>Magnoliopsida</taxon>
        <taxon>Liliopsida</taxon>
        <taxon>Poales</taxon>
        <taxon>Poaceae</taxon>
        <taxon>BOP clade</taxon>
        <taxon>Pooideae</taxon>
        <taxon>Poodae</taxon>
        <taxon>Poeae</taxon>
        <taxon>Poeae Chloroplast Group 2 (Poeae type)</taxon>
        <taxon>Loliodinae</taxon>
        <taxon>Loliinae</taxon>
        <taxon>Lolium</taxon>
    </lineage>
</organism>
<comment type="similarity">
    <text evidence="1">Belongs to the IAA-amido conjugating enzyme family.</text>
</comment>
<keyword evidence="6" id="KW-1185">Reference proteome</keyword>
<feature type="domain" description="GH3 C-terminal" evidence="4">
    <location>
        <begin position="446"/>
        <end position="566"/>
    </location>
</feature>
<dbReference type="Pfam" id="PF23571">
    <property type="entry name" value="GH3_M"/>
    <property type="match status" value="1"/>
</dbReference>
<dbReference type="Proteomes" id="UP001231189">
    <property type="component" value="Unassembled WGS sequence"/>
</dbReference>
<feature type="domain" description="GH3 middle" evidence="3">
    <location>
        <begin position="353"/>
        <end position="430"/>
    </location>
</feature>
<accession>A0AAD8X058</accession>
<dbReference type="PANTHER" id="PTHR31901">
    <property type="entry name" value="GH3 DOMAIN-CONTAINING PROTEIN"/>
    <property type="match status" value="1"/>
</dbReference>